<feature type="compositionally biased region" description="Polar residues" evidence="1">
    <location>
        <begin position="131"/>
        <end position="141"/>
    </location>
</feature>
<feature type="region of interest" description="Disordered" evidence="1">
    <location>
        <begin position="1"/>
        <end position="22"/>
    </location>
</feature>
<dbReference type="RefSeq" id="XP_070867236.1">
    <property type="nucleotide sequence ID" value="XM_071009727.1"/>
</dbReference>
<evidence type="ECO:0000313" key="2">
    <source>
        <dbReference type="EMBL" id="KAL2268512.1"/>
    </source>
</evidence>
<protein>
    <submittedName>
        <fullName evidence="2">Uncharacterized protein</fullName>
    </submittedName>
</protein>
<proteinExistence type="predicted"/>
<gene>
    <name evidence="2" type="ORF">VTJ83DRAFT_3358</name>
</gene>
<organism evidence="2 3">
    <name type="scientific">Remersonia thermophila</name>
    <dbReference type="NCBI Taxonomy" id="72144"/>
    <lineage>
        <taxon>Eukaryota</taxon>
        <taxon>Fungi</taxon>
        <taxon>Dikarya</taxon>
        <taxon>Ascomycota</taxon>
        <taxon>Pezizomycotina</taxon>
        <taxon>Sordariomycetes</taxon>
        <taxon>Sordariomycetidae</taxon>
        <taxon>Sordariales</taxon>
        <taxon>Sordariales incertae sedis</taxon>
        <taxon>Remersonia</taxon>
    </lineage>
</organism>
<evidence type="ECO:0000313" key="3">
    <source>
        <dbReference type="Proteomes" id="UP001600064"/>
    </source>
</evidence>
<feature type="region of interest" description="Disordered" evidence="1">
    <location>
        <begin position="77"/>
        <end position="289"/>
    </location>
</feature>
<feature type="compositionally biased region" description="Gly residues" evidence="1">
    <location>
        <begin position="204"/>
        <end position="218"/>
    </location>
</feature>
<feature type="compositionally biased region" description="Polar residues" evidence="1">
    <location>
        <begin position="158"/>
        <end position="167"/>
    </location>
</feature>
<evidence type="ECO:0000256" key="1">
    <source>
        <dbReference type="SAM" id="MobiDB-lite"/>
    </source>
</evidence>
<sequence>MPSSQYDPWMPAPMLLQPNTDLDDADIDDLNLSKMDDDPFRYFLSPASSAYADDENMDFDMDFDAGIEDSRRHHAASRLFRNISPPSLAGFGRRPHSPSQHITPPRSPETPELDYDLSSSPDDHEQYEYMDTSSDLDNTYDSWPRRVKNKFKSSSSSRNQNIDNFLSPSALPDPFLLSRPPSRASTRRSDRGSGLPPLRSSSAGGVGWRSGGGGGRGTPGRISPHAWREPSPDVWAIEEEPEAEDEEMQDPEGVSSGRGRRGSDMPAAKPRKRVRFALPASDDIRDGYH</sequence>
<name>A0ABR4DE27_9PEZI</name>
<comment type="caution">
    <text evidence="2">The sequence shown here is derived from an EMBL/GenBank/DDBJ whole genome shotgun (WGS) entry which is preliminary data.</text>
</comment>
<feature type="compositionally biased region" description="Acidic residues" evidence="1">
    <location>
        <begin position="236"/>
        <end position="250"/>
    </location>
</feature>
<dbReference type="Proteomes" id="UP001600064">
    <property type="component" value="Unassembled WGS sequence"/>
</dbReference>
<accession>A0ABR4DE27</accession>
<dbReference type="GeneID" id="98124371"/>
<reference evidence="2 3" key="1">
    <citation type="journal article" date="2024" name="Commun. Biol.">
        <title>Comparative genomic analysis of thermophilic fungi reveals convergent evolutionary adaptations and gene losses.</title>
        <authorList>
            <person name="Steindorff A.S."/>
            <person name="Aguilar-Pontes M.V."/>
            <person name="Robinson A.J."/>
            <person name="Andreopoulos B."/>
            <person name="LaButti K."/>
            <person name="Kuo A."/>
            <person name="Mondo S."/>
            <person name="Riley R."/>
            <person name="Otillar R."/>
            <person name="Haridas S."/>
            <person name="Lipzen A."/>
            <person name="Grimwood J."/>
            <person name="Schmutz J."/>
            <person name="Clum A."/>
            <person name="Reid I.D."/>
            <person name="Moisan M.C."/>
            <person name="Butler G."/>
            <person name="Nguyen T.T.M."/>
            <person name="Dewar K."/>
            <person name="Conant G."/>
            <person name="Drula E."/>
            <person name="Henrissat B."/>
            <person name="Hansel C."/>
            <person name="Singer S."/>
            <person name="Hutchinson M.I."/>
            <person name="de Vries R.P."/>
            <person name="Natvig D.O."/>
            <person name="Powell A.J."/>
            <person name="Tsang A."/>
            <person name="Grigoriev I.V."/>
        </authorList>
    </citation>
    <scope>NUCLEOTIDE SEQUENCE [LARGE SCALE GENOMIC DNA]</scope>
    <source>
        <strain evidence="2 3">ATCC 22073</strain>
    </source>
</reference>
<dbReference type="EMBL" id="JAZGUE010000003">
    <property type="protein sequence ID" value="KAL2268512.1"/>
    <property type="molecule type" value="Genomic_DNA"/>
</dbReference>
<keyword evidence="3" id="KW-1185">Reference proteome</keyword>